<dbReference type="InterPro" id="IPR025559">
    <property type="entry name" value="Eis_dom"/>
</dbReference>
<sequence>MKVIELPESYHREAVRLSEYAFQYQVSDERLENTLQKMKDFQQVLGILDEEKLAAKLHILPLNINIGDKRFKMGGVAGVATYPEYRRNGYVKDLLHHTLIMIRERGLSISMLHPFSVPFYRKYGWELFCDRLICEIDSDNLVMQERVYGRIKRCTKESHNEDIEDIYQQYASSFSGMLVRDSNWWSYSVYRDYLGAVYYDPMHRPTGYMLYKISGGEMTIAEFVPLNAEARKGLWNFISQHDSMIAKLTITTHKDDPLFYTLKEPRVKAKVTPYFMVRIVDVEQFINQYPFNWSSSGEAVTLTITDSFASWNNKTFILKNKQIQTMEKRDTGIEMTINELSSILFGYKKIETLNRLEQVMGTDREIHSFAAMIPEQMPFFYDFF</sequence>
<dbReference type="KEGG" id="ppsr:I6J18_10535"/>
<dbReference type="EMBL" id="CP068053">
    <property type="protein sequence ID" value="QQT02236.1"/>
    <property type="molecule type" value="Genomic_DNA"/>
</dbReference>
<dbReference type="AlphaFoldDB" id="A0A974NR00"/>
<dbReference type="GO" id="GO:0030649">
    <property type="term" value="P:aminoglycoside antibiotic catabolic process"/>
    <property type="evidence" value="ECO:0007669"/>
    <property type="project" value="TreeGrafter"/>
</dbReference>
<reference evidence="2 3" key="1">
    <citation type="submission" date="2021-01" db="EMBL/GenBank/DDBJ databases">
        <title>FDA dAtabase for Regulatory Grade micrObial Sequences (FDA-ARGOS): Supporting development and validation of Infectious Disease Dx tests.</title>
        <authorList>
            <person name="Nelson B."/>
            <person name="Plummer A."/>
            <person name="Tallon L."/>
            <person name="Sadzewicz L."/>
            <person name="Zhao X."/>
            <person name="Boylan J."/>
            <person name="Ott S."/>
            <person name="Bowen H."/>
            <person name="Vavikolanu K."/>
            <person name="Mehta A."/>
            <person name="Aluvathingal J."/>
            <person name="Nadendla S."/>
            <person name="Myers T."/>
            <person name="Yan Y."/>
            <person name="Sichtig H."/>
        </authorList>
    </citation>
    <scope>NUCLEOTIDE SEQUENCE [LARGE SCALE GENOMIC DNA]</scope>
    <source>
        <strain evidence="2 3">FDAARGOS_1161</strain>
    </source>
</reference>
<dbReference type="PANTHER" id="PTHR37817:SF1">
    <property type="entry name" value="N-ACETYLTRANSFERASE EIS"/>
    <property type="match status" value="1"/>
</dbReference>
<dbReference type="Pfam" id="PF13527">
    <property type="entry name" value="Acetyltransf_9"/>
    <property type="match status" value="1"/>
</dbReference>
<dbReference type="SUPFAM" id="SSF55718">
    <property type="entry name" value="SCP-like"/>
    <property type="match status" value="1"/>
</dbReference>
<dbReference type="Pfam" id="PF17668">
    <property type="entry name" value="Acetyltransf_17"/>
    <property type="match status" value="1"/>
</dbReference>
<dbReference type="Gene3D" id="3.30.1050.10">
    <property type="entry name" value="SCP2 sterol-binding domain"/>
    <property type="match status" value="1"/>
</dbReference>
<dbReference type="InterPro" id="IPR041380">
    <property type="entry name" value="Acetyltransf_17"/>
</dbReference>
<proteinExistence type="predicted"/>
<evidence type="ECO:0000313" key="2">
    <source>
        <dbReference type="EMBL" id="QQT02236.1"/>
    </source>
</evidence>
<dbReference type="PROSITE" id="PS51186">
    <property type="entry name" value="GNAT"/>
    <property type="match status" value="1"/>
</dbReference>
<dbReference type="Pfam" id="PF13530">
    <property type="entry name" value="SCP2_2"/>
    <property type="match status" value="1"/>
</dbReference>
<gene>
    <name evidence="2" type="ORF">I6J18_10535</name>
</gene>
<dbReference type="PANTHER" id="PTHR37817">
    <property type="entry name" value="N-ACETYLTRANSFERASE EIS"/>
    <property type="match status" value="1"/>
</dbReference>
<dbReference type="SUPFAM" id="SSF55729">
    <property type="entry name" value="Acyl-CoA N-acyltransferases (Nat)"/>
    <property type="match status" value="1"/>
</dbReference>
<organism evidence="2 3">
    <name type="scientific">Peribacillus psychrosaccharolyticus</name>
    <name type="common">Bacillus psychrosaccharolyticus</name>
    <dbReference type="NCBI Taxonomy" id="1407"/>
    <lineage>
        <taxon>Bacteria</taxon>
        <taxon>Bacillati</taxon>
        <taxon>Bacillota</taxon>
        <taxon>Bacilli</taxon>
        <taxon>Bacillales</taxon>
        <taxon>Bacillaceae</taxon>
        <taxon>Peribacillus</taxon>
    </lineage>
</organism>
<dbReference type="Proteomes" id="UP000595254">
    <property type="component" value="Chromosome"/>
</dbReference>
<accession>A0A974NR00</accession>
<dbReference type="InterPro" id="IPR016181">
    <property type="entry name" value="Acyl_CoA_acyltransferase"/>
</dbReference>
<dbReference type="InterPro" id="IPR000182">
    <property type="entry name" value="GNAT_dom"/>
</dbReference>
<protein>
    <submittedName>
        <fullName evidence="2">GNAT family N-acetyltransferase</fullName>
    </submittedName>
</protein>
<dbReference type="InterPro" id="IPR051554">
    <property type="entry name" value="Acetyltransferase_Eis"/>
</dbReference>
<dbReference type="RefSeq" id="WP_040372617.1">
    <property type="nucleotide sequence ID" value="NZ_CP068053.1"/>
</dbReference>
<dbReference type="GO" id="GO:0034069">
    <property type="term" value="F:aminoglycoside N-acetyltransferase activity"/>
    <property type="evidence" value="ECO:0007669"/>
    <property type="project" value="TreeGrafter"/>
</dbReference>
<evidence type="ECO:0000259" key="1">
    <source>
        <dbReference type="PROSITE" id="PS51186"/>
    </source>
</evidence>
<feature type="domain" description="N-acetyltransferase" evidence="1">
    <location>
        <begin position="1"/>
        <end position="148"/>
    </location>
</feature>
<name>A0A974NR00_PERPY</name>
<evidence type="ECO:0000313" key="3">
    <source>
        <dbReference type="Proteomes" id="UP000595254"/>
    </source>
</evidence>
<dbReference type="Gene3D" id="3.40.630.30">
    <property type="match status" value="2"/>
</dbReference>
<keyword evidence="3" id="KW-1185">Reference proteome</keyword>
<dbReference type="InterPro" id="IPR036527">
    <property type="entry name" value="SCP2_sterol-bd_dom_sf"/>
</dbReference>